<name>A0ABQ6LU11_9RHOB</name>
<organism evidence="1 2">
    <name type="scientific">Paralimibaculum aggregatum</name>
    <dbReference type="NCBI Taxonomy" id="3036245"/>
    <lineage>
        <taxon>Bacteria</taxon>
        <taxon>Pseudomonadati</taxon>
        <taxon>Pseudomonadota</taxon>
        <taxon>Alphaproteobacteria</taxon>
        <taxon>Rhodobacterales</taxon>
        <taxon>Paracoccaceae</taxon>
        <taxon>Paralimibaculum</taxon>
    </lineage>
</organism>
<dbReference type="EMBL" id="BSYI01000076">
    <property type="protein sequence ID" value="GMG85558.1"/>
    <property type="molecule type" value="Genomic_DNA"/>
</dbReference>
<sequence length="205" mass="22880">MSAKQEKKKAEKEASKFARPFVVHSAERSKALAGAQLADKYCNTKCELAVKSHIFWQDSIKSFEDALQKSIFGFMPLFGKTLEQQEAGKEYGGFLKSAKQELATANSILASISYNLRKWRRARSDLVKQLAALKKCLGKKGARTDKEIKEHQKAIKAESELRVWAFKQSKAMDELEKNQKVRKLAGASLSAMLAKIPPDTKGTAI</sequence>
<gene>
    <name evidence="1" type="ORF">LNKW23_47810</name>
</gene>
<evidence type="ECO:0000313" key="2">
    <source>
        <dbReference type="Proteomes" id="UP001239909"/>
    </source>
</evidence>
<comment type="caution">
    <text evidence="1">The sequence shown here is derived from an EMBL/GenBank/DDBJ whole genome shotgun (WGS) entry which is preliminary data.</text>
</comment>
<dbReference type="RefSeq" id="WP_285674956.1">
    <property type="nucleotide sequence ID" value="NZ_BSYI01000076.1"/>
</dbReference>
<protein>
    <submittedName>
        <fullName evidence="1">Uncharacterized protein</fullName>
    </submittedName>
</protein>
<reference evidence="1 2" key="1">
    <citation type="submission" date="2023-04" db="EMBL/GenBank/DDBJ databases">
        <title>Marinoamorphus aggregata gen. nov., sp. Nov., isolate from tissue of brittle star Ophioplocus japonicus.</title>
        <authorList>
            <person name="Kawano K."/>
            <person name="Sawayama S."/>
            <person name="Nakagawa S."/>
        </authorList>
    </citation>
    <scope>NUCLEOTIDE SEQUENCE [LARGE SCALE GENOMIC DNA]</scope>
    <source>
        <strain evidence="1 2">NKW23</strain>
    </source>
</reference>
<evidence type="ECO:0000313" key="1">
    <source>
        <dbReference type="EMBL" id="GMG85558.1"/>
    </source>
</evidence>
<keyword evidence="2" id="KW-1185">Reference proteome</keyword>
<accession>A0ABQ6LU11</accession>
<proteinExistence type="predicted"/>
<dbReference type="Proteomes" id="UP001239909">
    <property type="component" value="Unassembled WGS sequence"/>
</dbReference>